<dbReference type="RefSeq" id="WP_092611233.1">
    <property type="nucleotide sequence ID" value="NZ_FMYF01000007.1"/>
</dbReference>
<dbReference type="Pfam" id="PF02579">
    <property type="entry name" value="Nitro_FeMo-Co"/>
    <property type="match status" value="1"/>
</dbReference>
<sequence>MRIAIPVTADGHVEPRWGRAPMVAVATRGDDRQISDWVVHQVGWDIAHDEGTEGSHHARIVRFLRENEVEAVVVDHMGQGMLHTLEKMGLPVLRALSEDARQAVVLAGGPA</sequence>
<dbReference type="Gene3D" id="3.30.420.130">
    <property type="entry name" value="Dinitrogenase iron-molybdenum cofactor biosynthesis domain"/>
    <property type="match status" value="1"/>
</dbReference>
<feature type="domain" description="Dinitrogenase iron-molybdenum cofactor biosynthesis" evidence="1">
    <location>
        <begin position="10"/>
        <end position="104"/>
    </location>
</feature>
<dbReference type="AlphaFoldDB" id="A0A1G6H7T0"/>
<evidence type="ECO:0000259" key="1">
    <source>
        <dbReference type="Pfam" id="PF02579"/>
    </source>
</evidence>
<evidence type="ECO:0000313" key="2">
    <source>
        <dbReference type="EMBL" id="SDB90213.1"/>
    </source>
</evidence>
<name>A0A1G6H7T0_9ACTN</name>
<keyword evidence="3" id="KW-1185">Reference proteome</keyword>
<dbReference type="Proteomes" id="UP000199086">
    <property type="component" value="Unassembled WGS sequence"/>
</dbReference>
<proteinExistence type="predicted"/>
<organism evidence="2 3">
    <name type="scientific">Raineyella antarctica</name>
    <dbReference type="NCBI Taxonomy" id="1577474"/>
    <lineage>
        <taxon>Bacteria</taxon>
        <taxon>Bacillati</taxon>
        <taxon>Actinomycetota</taxon>
        <taxon>Actinomycetes</taxon>
        <taxon>Propionibacteriales</taxon>
        <taxon>Propionibacteriaceae</taxon>
        <taxon>Raineyella</taxon>
    </lineage>
</organism>
<gene>
    <name evidence="2" type="ORF">GA0111570_10787</name>
</gene>
<evidence type="ECO:0000313" key="3">
    <source>
        <dbReference type="Proteomes" id="UP000199086"/>
    </source>
</evidence>
<dbReference type="SUPFAM" id="SSF53146">
    <property type="entry name" value="Nitrogenase accessory factor-like"/>
    <property type="match status" value="1"/>
</dbReference>
<dbReference type="InterPro" id="IPR003731">
    <property type="entry name" value="Di-Nase_FeMo-co_biosynth"/>
</dbReference>
<accession>A0A1G6H7T0</accession>
<dbReference type="EMBL" id="FMYF01000007">
    <property type="protein sequence ID" value="SDB90213.1"/>
    <property type="molecule type" value="Genomic_DNA"/>
</dbReference>
<dbReference type="OrthoDB" id="2082835at2"/>
<protein>
    <submittedName>
        <fullName evidence="2">Predicted Fe-Mo cluster-binding protein, NifX family</fullName>
    </submittedName>
</protein>
<dbReference type="InterPro" id="IPR036105">
    <property type="entry name" value="DiNase_FeMo-co_biosyn_sf"/>
</dbReference>
<dbReference type="STRING" id="1577474.GA0111570_10787"/>
<reference evidence="2 3" key="1">
    <citation type="submission" date="2016-06" db="EMBL/GenBank/DDBJ databases">
        <authorList>
            <person name="Olsen C.W."/>
            <person name="Carey S."/>
            <person name="Hinshaw L."/>
            <person name="Karasin A.I."/>
        </authorList>
    </citation>
    <scope>NUCLEOTIDE SEQUENCE [LARGE SCALE GENOMIC DNA]</scope>
    <source>
        <strain evidence="2 3">LZ-22</strain>
    </source>
</reference>